<evidence type="ECO:0000313" key="1">
    <source>
        <dbReference type="EMBL" id="OGC27506.1"/>
    </source>
</evidence>
<dbReference type="Proteomes" id="UP000178602">
    <property type="component" value="Unassembled WGS sequence"/>
</dbReference>
<evidence type="ECO:0000313" key="2">
    <source>
        <dbReference type="Proteomes" id="UP000178602"/>
    </source>
</evidence>
<accession>A0A1F4T4L9</accession>
<dbReference type="EMBL" id="MEUG01000001">
    <property type="protein sequence ID" value="OGC27506.1"/>
    <property type="molecule type" value="Genomic_DNA"/>
</dbReference>
<gene>
    <name evidence="1" type="ORF">A3K49_00550</name>
</gene>
<proteinExistence type="predicted"/>
<comment type="caution">
    <text evidence="1">The sequence shown here is derived from an EMBL/GenBank/DDBJ whole genome shotgun (WGS) entry which is preliminary data.</text>
</comment>
<dbReference type="AlphaFoldDB" id="A0A1F4T4L9"/>
<reference evidence="1 2" key="1">
    <citation type="journal article" date="2016" name="Nat. Commun.">
        <title>Thousands of microbial genomes shed light on interconnected biogeochemical processes in an aquifer system.</title>
        <authorList>
            <person name="Anantharaman K."/>
            <person name="Brown C.T."/>
            <person name="Hug L.A."/>
            <person name="Sharon I."/>
            <person name="Castelle C.J."/>
            <person name="Probst A.J."/>
            <person name="Thomas B.C."/>
            <person name="Singh A."/>
            <person name="Wilkins M.J."/>
            <person name="Karaoz U."/>
            <person name="Brodie E.L."/>
            <person name="Williams K.H."/>
            <person name="Hubbard S.S."/>
            <person name="Banfield J.F."/>
        </authorList>
    </citation>
    <scope>NUCLEOTIDE SEQUENCE [LARGE SCALE GENOMIC DNA]</scope>
</reference>
<organism evidence="1 2">
    <name type="scientific">candidate division WOR-1 bacterium RIFOXYC12_FULL_54_18</name>
    <dbReference type="NCBI Taxonomy" id="1802584"/>
    <lineage>
        <taxon>Bacteria</taxon>
        <taxon>Bacillati</taxon>
        <taxon>Saganbacteria</taxon>
    </lineage>
</organism>
<sequence>MIENNRAGKIGWYSFQIDGERLREYAKLSAAARLEWLEEANQFFNSISDPAIKERWRLGREGKI</sequence>
<name>A0A1F4T4L9_UNCSA</name>
<protein>
    <submittedName>
        <fullName evidence="1">Uncharacterized protein</fullName>
    </submittedName>
</protein>